<dbReference type="InterPro" id="IPR041662">
    <property type="entry name" value="SusD-like_2"/>
</dbReference>
<gene>
    <name evidence="2" type="ORF">SAMN05444363_2393</name>
</gene>
<evidence type="ECO:0000256" key="1">
    <source>
        <dbReference type="SAM" id="SignalP"/>
    </source>
</evidence>
<dbReference type="Pfam" id="PF12771">
    <property type="entry name" value="SusD-like_2"/>
    <property type="match status" value="1"/>
</dbReference>
<dbReference type="PROSITE" id="PS51257">
    <property type="entry name" value="PROKAR_LIPOPROTEIN"/>
    <property type="match status" value="1"/>
</dbReference>
<reference evidence="3" key="1">
    <citation type="submission" date="2016-11" db="EMBL/GenBank/DDBJ databases">
        <authorList>
            <person name="Varghese N."/>
            <person name="Submissions S."/>
        </authorList>
    </citation>
    <scope>NUCLEOTIDE SEQUENCE [LARGE SCALE GENOMIC DNA]</scope>
    <source>
        <strain evidence="3">DSM 18829</strain>
    </source>
</reference>
<dbReference type="Gene3D" id="1.25.40.390">
    <property type="match status" value="1"/>
</dbReference>
<keyword evidence="1" id="KW-0732">Signal</keyword>
<dbReference type="AlphaFoldDB" id="A0A1M6FXD0"/>
<proteinExistence type="predicted"/>
<feature type="signal peptide" evidence="1">
    <location>
        <begin position="1"/>
        <end position="21"/>
    </location>
</feature>
<dbReference type="InterPro" id="IPR011990">
    <property type="entry name" value="TPR-like_helical_dom_sf"/>
</dbReference>
<dbReference type="SUPFAM" id="SSF48452">
    <property type="entry name" value="TPR-like"/>
    <property type="match status" value="1"/>
</dbReference>
<dbReference type="RefSeq" id="WP_073311724.1">
    <property type="nucleotide sequence ID" value="NZ_FQZI01000004.1"/>
</dbReference>
<protein>
    <submittedName>
        <fullName evidence="2">Starch-binding associating with outer membrane</fullName>
    </submittedName>
</protein>
<evidence type="ECO:0000313" key="2">
    <source>
        <dbReference type="EMBL" id="SHJ02280.1"/>
    </source>
</evidence>
<name>A0A1M6FXD0_9FLAO</name>
<sequence>MKKFITILGLLAITVSCNDDALTDLNLDEKNPTTVPAAALFGNAEKNLFDQMVNTNVNTNNFRLFVQHWTETTYLDESRYDILQRNVPDNHWRAMYRDVLRDLKEAYDVTSKENPVTNAEIKAKDNRLAIIDLLSIYSYSVLVDTFGDIPYSQALNPDQYPSPVYDKASDIYQNLFVRVNNAITKLDGGFASFGDNDFVYNGNVNKWIKFANSLKLRMAITVADEPTLAALAKTSAEEAVAAGVFTSSSDNATIQYLSTQPNTNPLYTDLVSSGRYDFVAAEPIVDKMNTLNDPRRQYYFIDIAGSYIGCPYAQGGDFENYSSAGDPAGGPVTRLLDPTLEGVILDYTEVEFYLAEAVERGWTVGGTASSHYDNAITSSIIYWGGTNADALTYLAQTSVAYATATGTWKQKIGEQAWIAYYNRGFEAWTSYRKLDFPALIAPSNAATAAEGEVPKRFTYPVLEQTLNNSNYSSASSSIGGDKLKTKIFWDKF</sequence>
<dbReference type="STRING" id="415425.SAMN05444363_2393"/>
<dbReference type="OrthoDB" id="725917at2"/>
<evidence type="ECO:0000313" key="3">
    <source>
        <dbReference type="Proteomes" id="UP000184488"/>
    </source>
</evidence>
<dbReference type="Proteomes" id="UP000184488">
    <property type="component" value="Unassembled WGS sequence"/>
</dbReference>
<organism evidence="2 3">
    <name type="scientific">Flavobacterium terrae</name>
    <dbReference type="NCBI Taxonomy" id="415425"/>
    <lineage>
        <taxon>Bacteria</taxon>
        <taxon>Pseudomonadati</taxon>
        <taxon>Bacteroidota</taxon>
        <taxon>Flavobacteriia</taxon>
        <taxon>Flavobacteriales</taxon>
        <taxon>Flavobacteriaceae</taxon>
        <taxon>Flavobacterium</taxon>
    </lineage>
</organism>
<feature type="chain" id="PRO_5009917533" evidence="1">
    <location>
        <begin position="22"/>
        <end position="492"/>
    </location>
</feature>
<keyword evidence="3" id="KW-1185">Reference proteome</keyword>
<accession>A0A1M6FXD0</accession>
<dbReference type="EMBL" id="FQZI01000004">
    <property type="protein sequence ID" value="SHJ02280.1"/>
    <property type="molecule type" value="Genomic_DNA"/>
</dbReference>